<dbReference type="InterPro" id="IPR006584">
    <property type="entry name" value="Cellulose-bd_IV"/>
</dbReference>
<evidence type="ECO:0000259" key="4">
    <source>
        <dbReference type="PROSITE" id="PS51175"/>
    </source>
</evidence>
<accession>A0ABU1UVM9</accession>
<dbReference type="Pfam" id="PF00722">
    <property type="entry name" value="Glyco_hydro_16"/>
    <property type="match status" value="1"/>
</dbReference>
<sequence>MKKLSRPLFCVARSLVVIAASTAILPTAYAAKSTAWEGNFHDYRVESVNYWDQENPAAKADDFSGGDPWSYKFKCDGSPWNLNTYWDKDGHSVTEAYEYPYMRIRSPWSATEAIVRDNTPAAQSFPLSDLSNKAGWRFVPTASDEFNQATLDVLKSPSDSTGKWVTNNHTWGGREPAPFLPKNVRQESGLLKLSLKQKVESQIYGFLNANFMNGWSAATAMNATPVRYGYFEVRSKVGVGSSAFWLYSKSMEDVRYIKGERVFTKALVDHNLEIDVYEQAGRRPEWAPYYNMNTWVFEYQGDDHRIFSKKASGQSCGREGWQGGDDLLPHAAGLQNGGHWKADIDFAADFHVYGLYWGPDELRWYVDGKLIRSMKNRYHHTPLYILLDTETMPDWFGLPTPAELQHDHEIDYVRVWTTDALENHNGKGWRAIQADGNARYSMRVAARDGDGHQNGKGANQPLEYLQQHSKPFGTVESYIGSATSGTQNPVKATAVNFKTTDLLVLSERRLSPYRAAADNIRYYYAHYGHVIDAIITPSNATNKNIKWVSDNPAIATVTASGVIVPAQTYDAETGSLTHIASGEVTLTGTHADLPGNVFTLRVKLVEVGSENSITLANFSTTGRNATVAEGYAASAVGWGTKGFPSAITDNTRGEFGSYQIDFGSGGKFSFMLSAGTPIQTGTGVKVFIDDEEVLSENLNNISGDWDAHFENWFPTTFTVSPGKHWVKIMSAGASEWQWFGHSAQFLQLLDGTNSPSSSAASASTMSSRSSVAQSSVAASSVPTSSAAPSSIAKSSIAPSSAVNSSVASSIGGIGAKVIVQAENFIATGGTYQGFQKYTTANGIGAINYNQRGDWADYSFTIGSAGTYTINAFLGTTLADSAIELFIDNVSVGKKTVLNNNNWDAFVPLTLNTGVQLSAGTHTLRVVSAGTTASTWEWNADRIEFTQIAATSSSRSSAASSSSATPTPIVVQAESYTTTGGAYQGLQKYTTATGVAAVNYNQRGDWADYTINVTATGNYRINAYLGTTQVGGAIEILVDGISVAKKTVPNNNNWDVFAALEVSNSVRLTQGMHNVRIISAGATASTWEWNADRIEFVPVN</sequence>
<feature type="domain" description="GH16" evidence="5">
    <location>
        <begin position="134"/>
        <end position="421"/>
    </location>
</feature>
<evidence type="ECO:0000256" key="3">
    <source>
        <dbReference type="SAM" id="SignalP"/>
    </source>
</evidence>
<evidence type="ECO:0000256" key="1">
    <source>
        <dbReference type="ARBA" id="ARBA00006865"/>
    </source>
</evidence>
<evidence type="ECO:0000259" key="5">
    <source>
        <dbReference type="PROSITE" id="PS51762"/>
    </source>
</evidence>
<dbReference type="InterPro" id="IPR008964">
    <property type="entry name" value="Invasin/intimin_cell_adhesion"/>
</dbReference>
<dbReference type="SUPFAM" id="SSF49785">
    <property type="entry name" value="Galactose-binding domain-like"/>
    <property type="match status" value="2"/>
</dbReference>
<proteinExistence type="inferred from homology"/>
<keyword evidence="2 3" id="KW-0732">Signal</keyword>
<protein>
    <submittedName>
        <fullName evidence="6">Beta-glucanase (GH16 family)</fullName>
    </submittedName>
</protein>
<dbReference type="PROSITE" id="PS51762">
    <property type="entry name" value="GH16_2"/>
    <property type="match status" value="1"/>
</dbReference>
<feature type="domain" description="CBM6" evidence="4">
    <location>
        <begin position="817"/>
        <end position="945"/>
    </location>
</feature>
<keyword evidence="7" id="KW-1185">Reference proteome</keyword>
<dbReference type="InterPro" id="IPR000757">
    <property type="entry name" value="Beta-glucanase-like"/>
</dbReference>
<comment type="caution">
    <text evidence="6">The sequence shown here is derived from an EMBL/GenBank/DDBJ whole genome shotgun (WGS) entry which is preliminary data.</text>
</comment>
<comment type="similarity">
    <text evidence="1">Belongs to the glycosyl hydrolase 16 family.</text>
</comment>
<evidence type="ECO:0000256" key="2">
    <source>
        <dbReference type="ARBA" id="ARBA00022729"/>
    </source>
</evidence>
<evidence type="ECO:0000313" key="6">
    <source>
        <dbReference type="EMBL" id="MDR7089253.1"/>
    </source>
</evidence>
<evidence type="ECO:0000313" key="7">
    <source>
        <dbReference type="Proteomes" id="UP001253595"/>
    </source>
</evidence>
<dbReference type="SMART" id="SM00606">
    <property type="entry name" value="CBD_IV"/>
    <property type="match status" value="2"/>
</dbReference>
<dbReference type="InterPro" id="IPR005084">
    <property type="entry name" value="CBM6"/>
</dbReference>
<dbReference type="Proteomes" id="UP001253595">
    <property type="component" value="Unassembled WGS sequence"/>
</dbReference>
<gene>
    <name evidence="6" type="ORF">J2X05_001259</name>
</gene>
<dbReference type="InterPro" id="IPR008979">
    <property type="entry name" value="Galactose-bd-like_sf"/>
</dbReference>
<dbReference type="Gene3D" id="2.60.40.1080">
    <property type="match status" value="1"/>
</dbReference>
<dbReference type="InterPro" id="IPR013320">
    <property type="entry name" value="ConA-like_dom_sf"/>
</dbReference>
<dbReference type="SUPFAM" id="SSF49373">
    <property type="entry name" value="Invasin/intimin cell-adhesion fragments"/>
    <property type="match status" value="1"/>
</dbReference>
<dbReference type="Pfam" id="PF02368">
    <property type="entry name" value="Big_2"/>
    <property type="match status" value="1"/>
</dbReference>
<dbReference type="Gene3D" id="2.60.120.260">
    <property type="entry name" value="Galactose-binding domain-like"/>
    <property type="match status" value="2"/>
</dbReference>
<dbReference type="Pfam" id="PF03422">
    <property type="entry name" value="CBM_6"/>
    <property type="match status" value="2"/>
</dbReference>
<dbReference type="Gene3D" id="2.60.120.200">
    <property type="match status" value="1"/>
</dbReference>
<dbReference type="EMBL" id="JAVDVX010000002">
    <property type="protein sequence ID" value="MDR7089253.1"/>
    <property type="molecule type" value="Genomic_DNA"/>
</dbReference>
<organism evidence="6 7">
    <name type="scientific">Cellvibrio fibrivorans</name>
    <dbReference type="NCBI Taxonomy" id="126350"/>
    <lineage>
        <taxon>Bacteria</taxon>
        <taxon>Pseudomonadati</taxon>
        <taxon>Pseudomonadota</taxon>
        <taxon>Gammaproteobacteria</taxon>
        <taxon>Cellvibrionales</taxon>
        <taxon>Cellvibrionaceae</taxon>
        <taxon>Cellvibrio</taxon>
    </lineage>
</organism>
<feature type="domain" description="CBM6" evidence="4">
    <location>
        <begin position="968"/>
        <end position="1096"/>
    </location>
</feature>
<dbReference type="SUPFAM" id="SSF49899">
    <property type="entry name" value="Concanavalin A-like lectins/glucanases"/>
    <property type="match status" value="1"/>
</dbReference>
<name>A0ABU1UVM9_9GAMM</name>
<dbReference type="PROSITE" id="PS51175">
    <property type="entry name" value="CBM6"/>
    <property type="match status" value="2"/>
</dbReference>
<feature type="signal peptide" evidence="3">
    <location>
        <begin position="1"/>
        <end position="19"/>
    </location>
</feature>
<reference evidence="6 7" key="1">
    <citation type="submission" date="2023-07" db="EMBL/GenBank/DDBJ databases">
        <title>Sorghum-associated microbial communities from plants grown in Nebraska, USA.</title>
        <authorList>
            <person name="Schachtman D."/>
        </authorList>
    </citation>
    <scope>NUCLEOTIDE SEQUENCE [LARGE SCALE GENOMIC DNA]</scope>
    <source>
        <strain evidence="6 7">BE190</strain>
    </source>
</reference>
<dbReference type="InterPro" id="IPR003343">
    <property type="entry name" value="Big_2"/>
</dbReference>
<dbReference type="CDD" id="cd04079">
    <property type="entry name" value="CBM6_agarase-like"/>
    <property type="match status" value="2"/>
</dbReference>
<dbReference type="RefSeq" id="WP_310070129.1">
    <property type="nucleotide sequence ID" value="NZ_JAVDVX010000002.1"/>
</dbReference>
<feature type="chain" id="PRO_5045960522" evidence="3">
    <location>
        <begin position="20"/>
        <end position="1099"/>
    </location>
</feature>